<evidence type="ECO:0000313" key="3">
    <source>
        <dbReference type="Proteomes" id="UP000294902"/>
    </source>
</evidence>
<reference evidence="2 3" key="1">
    <citation type="submission" date="2019-03" db="EMBL/GenBank/DDBJ databases">
        <title>Genomic Encyclopedia of Type Strains, Phase IV (KMG-IV): sequencing the most valuable type-strain genomes for metagenomic binning, comparative biology and taxonomic classification.</title>
        <authorList>
            <person name="Goeker M."/>
        </authorList>
    </citation>
    <scope>NUCLEOTIDE SEQUENCE [LARGE SCALE GENOMIC DNA]</scope>
    <source>
        <strain evidence="2 3">DSM 24629</strain>
    </source>
</reference>
<dbReference type="Proteomes" id="UP000294902">
    <property type="component" value="Unassembled WGS sequence"/>
</dbReference>
<sequence length="99" mass="11397">MEFDLENEEFAYVIAVEKPEVGLAGDFVEKEVPSATWAVFESIGPLPKAMQDIWRRIFSEWFPATGYEHADAPELEVYLPGNISDEDYKCEIWIPIIKK</sequence>
<dbReference type="InterPro" id="IPR010499">
    <property type="entry name" value="AraC_E-bd"/>
</dbReference>
<dbReference type="InterPro" id="IPR029442">
    <property type="entry name" value="GyrI-like"/>
</dbReference>
<dbReference type="PANTHER" id="PTHR36444">
    <property type="entry name" value="TRANSCRIPTIONAL REGULATOR PROTEIN YOBU-RELATED"/>
    <property type="match status" value="1"/>
</dbReference>
<dbReference type="OrthoDB" id="9801123at2"/>
<evidence type="ECO:0000313" key="2">
    <source>
        <dbReference type="EMBL" id="TCT16214.1"/>
    </source>
</evidence>
<accession>A0A4R3MT44</accession>
<dbReference type="PANTHER" id="PTHR36444:SF3">
    <property type="entry name" value="TRANSCRIPTIONAL ACTIVATOR, PUTATIVE-RELATED"/>
    <property type="match status" value="1"/>
</dbReference>
<gene>
    <name evidence="2" type="ORF">EDC18_102231</name>
</gene>
<comment type="caution">
    <text evidence="2">The sequence shown here is derived from an EMBL/GenBank/DDBJ whole genome shotgun (WGS) entry which is preliminary data.</text>
</comment>
<proteinExistence type="predicted"/>
<dbReference type="Pfam" id="PF06445">
    <property type="entry name" value="GyrI-like"/>
    <property type="match status" value="1"/>
</dbReference>
<dbReference type="AlphaFoldDB" id="A0A4R3MT44"/>
<dbReference type="Gene3D" id="3.20.80.10">
    <property type="entry name" value="Regulatory factor, effector binding domain"/>
    <property type="match status" value="1"/>
</dbReference>
<dbReference type="EMBL" id="SMAL01000002">
    <property type="protein sequence ID" value="TCT16214.1"/>
    <property type="molecule type" value="Genomic_DNA"/>
</dbReference>
<keyword evidence="3" id="KW-1185">Reference proteome</keyword>
<evidence type="ECO:0000259" key="1">
    <source>
        <dbReference type="SMART" id="SM00871"/>
    </source>
</evidence>
<dbReference type="InterPro" id="IPR053182">
    <property type="entry name" value="YobU-like_regulator"/>
</dbReference>
<dbReference type="SUPFAM" id="SSF55136">
    <property type="entry name" value="Probable bacterial effector-binding domain"/>
    <property type="match status" value="1"/>
</dbReference>
<protein>
    <submittedName>
        <fullName evidence="2">GyrI-like small molecule binding protein</fullName>
    </submittedName>
</protein>
<feature type="domain" description="AraC effector-binding" evidence="1">
    <location>
        <begin position="1"/>
        <end position="97"/>
    </location>
</feature>
<organism evidence="2 3">
    <name type="scientific">Natranaerovirga pectinivora</name>
    <dbReference type="NCBI Taxonomy" id="682400"/>
    <lineage>
        <taxon>Bacteria</taxon>
        <taxon>Bacillati</taxon>
        <taxon>Bacillota</taxon>
        <taxon>Clostridia</taxon>
        <taxon>Lachnospirales</taxon>
        <taxon>Natranaerovirgaceae</taxon>
        <taxon>Natranaerovirga</taxon>
    </lineage>
</organism>
<dbReference type="SMART" id="SM00871">
    <property type="entry name" value="AraC_E_bind"/>
    <property type="match status" value="1"/>
</dbReference>
<name>A0A4R3MT44_9FIRM</name>
<dbReference type="InterPro" id="IPR011256">
    <property type="entry name" value="Reg_factor_effector_dom_sf"/>
</dbReference>